<evidence type="ECO:0000256" key="3">
    <source>
        <dbReference type="ARBA" id="ARBA00022490"/>
    </source>
</evidence>
<dbReference type="Gene3D" id="3.40.50.12240">
    <property type="match status" value="1"/>
</dbReference>
<evidence type="ECO:0000256" key="4">
    <source>
        <dbReference type="ARBA" id="ARBA00022741"/>
    </source>
</evidence>
<dbReference type="InterPro" id="IPR050053">
    <property type="entry name" value="ATPase_alpha/beta_chains"/>
</dbReference>
<dbReference type="RefSeq" id="WP_311192134.1">
    <property type="nucleotide sequence ID" value="NZ_CP115541.1"/>
</dbReference>
<evidence type="ECO:0000313" key="11">
    <source>
        <dbReference type="EMBL" id="WNH52966.1"/>
    </source>
</evidence>
<comment type="catalytic activity">
    <reaction evidence="9">
        <text>ATP + H2O + cellular proteinSide 1 = ADP + phosphate + cellular proteinSide 2.</text>
        <dbReference type="EC" id="7.4.2.8"/>
    </reaction>
</comment>
<accession>A0ABY9YQV7</accession>
<evidence type="ECO:0000256" key="5">
    <source>
        <dbReference type="ARBA" id="ARBA00022840"/>
    </source>
</evidence>
<evidence type="ECO:0000256" key="1">
    <source>
        <dbReference type="ARBA" id="ARBA00004496"/>
    </source>
</evidence>
<dbReference type="Pfam" id="PF18269">
    <property type="entry name" value="T3SS_ATPase_C"/>
    <property type="match status" value="1"/>
</dbReference>
<evidence type="ECO:0000313" key="12">
    <source>
        <dbReference type="Proteomes" id="UP001302072"/>
    </source>
</evidence>
<evidence type="ECO:0000256" key="6">
    <source>
        <dbReference type="ARBA" id="ARBA00022927"/>
    </source>
</evidence>
<evidence type="ECO:0000256" key="7">
    <source>
        <dbReference type="ARBA" id="ARBA00022967"/>
    </source>
</evidence>
<keyword evidence="6" id="KW-0653">Protein transport</keyword>
<keyword evidence="3" id="KW-0963">Cytoplasm</keyword>
<keyword evidence="7" id="KW-1278">Translocase</keyword>
<proteinExistence type="predicted"/>
<evidence type="ECO:0000256" key="9">
    <source>
        <dbReference type="ARBA" id="ARBA00034006"/>
    </source>
</evidence>
<evidence type="ECO:0000256" key="2">
    <source>
        <dbReference type="ARBA" id="ARBA00022448"/>
    </source>
</evidence>
<dbReference type="InterPro" id="IPR027417">
    <property type="entry name" value="P-loop_NTPase"/>
</dbReference>
<dbReference type="NCBIfam" id="TIGR01026">
    <property type="entry name" value="fliI_yscN"/>
    <property type="match status" value="1"/>
</dbReference>
<reference evidence="11 12" key="1">
    <citation type="submission" date="2022-12" db="EMBL/GenBank/DDBJ databases">
        <title>Two new species, Stenotrophomonas aracearum and Stenotrophomonas oahuensis, isolated from Anthurium (Araceae family) in Hawaii.</title>
        <authorList>
            <person name="Chunag S.C."/>
            <person name="Dobhal S."/>
            <person name="Alvarez A."/>
            <person name="Arif M."/>
        </authorList>
    </citation>
    <scope>NUCLEOTIDE SEQUENCE [LARGE SCALE GENOMIC DNA]</scope>
    <source>
        <strain evidence="11 12">A5586</strain>
    </source>
</reference>
<keyword evidence="12" id="KW-1185">Reference proteome</keyword>
<evidence type="ECO:0000256" key="8">
    <source>
        <dbReference type="ARBA" id="ARBA00024382"/>
    </source>
</evidence>
<dbReference type="InterPro" id="IPR040627">
    <property type="entry name" value="T3SS_ATPase_C"/>
</dbReference>
<sequence>MPLWRPCARPLALRAGELRVPLPQVAVGEHCHVRRSAGDAELLTHGVVTRVDEGVATVALLGAPSRLAADVLVVPTGRPLQVKLGPQLLGCVVDGFGEIVERLGSPATEAEPSVSAVGRAASVQAAALDYRQRRAIDTPFDTGVRAIDALLTVGEGQRMGVFAAAGCGKTTLVEMLLTNADCDVRVVALIGERGREVAAFVESISGSPHAARTIVVQATSDSSPATRVNAAMVATRIAEYFREQGSRVLLVMDSATRYARALRDVALSAGEPPARRGFPASVFEALPHLVERPGNTVQGSITAFYTVLLEDDSDPDPVGEEVKSLLDGHIHLSGRLAQRGHFPAIDVLRSASRLYPRLADAAQGEAANRLRSLLGRLEDLQLLRDIGEYRPGAQPDQDDAVAREPRLNAFLRQGLHERVPATSAVEALHAVVR</sequence>
<dbReference type="EMBL" id="CP115541">
    <property type="protein sequence ID" value="WNH52966.1"/>
    <property type="molecule type" value="Genomic_DNA"/>
</dbReference>
<dbReference type="Pfam" id="PF00006">
    <property type="entry name" value="ATP-synt_ab"/>
    <property type="match status" value="1"/>
</dbReference>
<gene>
    <name evidence="11" type="ORF">PDM29_01470</name>
</gene>
<dbReference type="InterPro" id="IPR003593">
    <property type="entry name" value="AAA+_ATPase"/>
</dbReference>
<dbReference type="InterPro" id="IPR000194">
    <property type="entry name" value="ATPase_F1/V1/A1_a/bsu_nucl-bd"/>
</dbReference>
<dbReference type="PROSITE" id="PS00152">
    <property type="entry name" value="ATPASE_ALPHA_BETA"/>
    <property type="match status" value="1"/>
</dbReference>
<protein>
    <recommendedName>
        <fullName evidence="8">protein-secreting ATPase</fullName>
        <ecNumber evidence="8">7.4.2.8</ecNumber>
    </recommendedName>
</protein>
<keyword evidence="2" id="KW-0813">Transport</keyword>
<keyword evidence="5" id="KW-0067">ATP-binding</keyword>
<dbReference type="InterPro" id="IPR005714">
    <property type="entry name" value="ATPase_T3SS_FliI/YscN"/>
</dbReference>
<feature type="domain" description="AAA+ ATPase" evidence="10">
    <location>
        <begin position="155"/>
        <end position="336"/>
    </location>
</feature>
<name>A0ABY9YQV7_9GAMM</name>
<dbReference type="Proteomes" id="UP001302072">
    <property type="component" value="Chromosome"/>
</dbReference>
<comment type="subcellular location">
    <subcellularLocation>
        <location evidence="1">Cytoplasm</location>
    </subcellularLocation>
</comment>
<dbReference type="EC" id="7.4.2.8" evidence="8"/>
<dbReference type="SMART" id="SM00382">
    <property type="entry name" value="AAA"/>
    <property type="match status" value="1"/>
</dbReference>
<dbReference type="SUPFAM" id="SSF52540">
    <property type="entry name" value="P-loop containing nucleoside triphosphate hydrolases"/>
    <property type="match status" value="1"/>
</dbReference>
<dbReference type="InterPro" id="IPR020003">
    <property type="entry name" value="ATPase_a/bsu_AS"/>
</dbReference>
<keyword evidence="4" id="KW-0547">Nucleotide-binding</keyword>
<evidence type="ECO:0000259" key="10">
    <source>
        <dbReference type="SMART" id="SM00382"/>
    </source>
</evidence>
<organism evidence="11 12">
    <name type="scientific">Stenotrophomonas oahuensis</name>
    <dbReference type="NCBI Taxonomy" id="3003271"/>
    <lineage>
        <taxon>Bacteria</taxon>
        <taxon>Pseudomonadati</taxon>
        <taxon>Pseudomonadota</taxon>
        <taxon>Gammaproteobacteria</taxon>
        <taxon>Lysobacterales</taxon>
        <taxon>Lysobacteraceae</taxon>
        <taxon>Stenotrophomonas</taxon>
    </lineage>
</organism>
<dbReference type="PANTHER" id="PTHR15184">
    <property type="entry name" value="ATP SYNTHASE"/>
    <property type="match status" value="1"/>
</dbReference>
<dbReference type="PANTHER" id="PTHR15184:SF9">
    <property type="entry name" value="SPI-1 TYPE 3 SECRETION SYSTEM ATPASE"/>
    <property type="match status" value="1"/>
</dbReference>